<name>A8IEN1_AZOC5</name>
<reference evidence="2 3" key="3">
    <citation type="journal article" date="2008" name="BMC Genomics">
        <title>The genome of the versatile nitrogen fixer Azorhizobium caulinodans ORS571.</title>
        <authorList>
            <person name="Lee KB."/>
            <person name="Backer P.D."/>
            <person name="Aono T."/>
            <person name="Liu CT."/>
            <person name="Suzuki S."/>
            <person name="Suzuki T."/>
            <person name="Kaneko T."/>
            <person name="Yamada M."/>
            <person name="Tabata S."/>
            <person name="Kupfer D.M."/>
            <person name="Najar F.Z."/>
            <person name="Wiley G.B."/>
            <person name="Roe B."/>
            <person name="Binnewies T.T."/>
            <person name="Ussery D.W."/>
            <person name="D'Haeze W."/>
            <person name="Herder J.D."/>
            <person name="Gevers D."/>
            <person name="Vereecke D."/>
            <person name="Holsters M."/>
            <person name="Oyaizu H."/>
        </authorList>
    </citation>
    <scope>NUCLEOTIDE SEQUENCE [LARGE SCALE GENOMIC DNA]</scope>
    <source>
        <strain evidence="3">ATCC 43989 / DSM 5975 / JCM 20966 / LMG 6465 / NBRC 14845 / NCIMB 13405 / ORS 571</strain>
    </source>
</reference>
<dbReference type="Proteomes" id="UP000000270">
    <property type="component" value="Chromosome"/>
</dbReference>
<sequence>MDAIMIASRTLKVREADEEVDLPIRIYAPRQDNGCWACRIEIDWPDEPMARDAYGHDSAQALHHGLQMVGIHLYVSGYHEDGLISFLEPGFKGYGFPVTKNVRDIAHPDDAFL</sequence>
<dbReference type="KEGG" id="azc:AZC_3513"/>
<evidence type="ECO:0000313" key="3">
    <source>
        <dbReference type="Proteomes" id="UP000000270"/>
    </source>
</evidence>
<dbReference type="InterPro" id="IPR054241">
    <property type="entry name" value="DUF6968"/>
</dbReference>
<dbReference type="EMBL" id="AP009384">
    <property type="protein sequence ID" value="BAF89511.1"/>
    <property type="molecule type" value="Genomic_DNA"/>
</dbReference>
<protein>
    <recommendedName>
        <fullName evidence="1">DUF6968 domain-containing protein</fullName>
    </recommendedName>
</protein>
<keyword evidence="3" id="KW-1185">Reference proteome</keyword>
<dbReference type="HOGENOM" id="CLU_2194915_0_0_5"/>
<organism evidence="2 3">
    <name type="scientific">Azorhizobium caulinodans (strain ATCC 43989 / DSM 5975 / JCM 20966 / LMG 6465 / NBRC 14845 / NCIMB 13405 / ORS 571)</name>
    <dbReference type="NCBI Taxonomy" id="438753"/>
    <lineage>
        <taxon>Bacteria</taxon>
        <taxon>Pseudomonadati</taxon>
        <taxon>Pseudomonadota</taxon>
        <taxon>Alphaproteobacteria</taxon>
        <taxon>Hyphomicrobiales</taxon>
        <taxon>Xanthobacteraceae</taxon>
        <taxon>Azorhizobium</taxon>
    </lineage>
</organism>
<reference evidence="2 3" key="1">
    <citation type="journal article" date="2007" name="Appl. Environ. Microbiol.">
        <title>Rhizobial factors required for stem nodule maturation and maintenance in Sesbania rostrata-Azorhizobium caulinodans ORS571 symbiosis.</title>
        <authorList>
            <person name="Suzuki S."/>
            <person name="Aono T."/>
            <person name="Lee KB."/>
            <person name="Suzuki T."/>
            <person name="Liu CT."/>
            <person name="Miwa H."/>
            <person name="Wakao S."/>
            <person name="Iki T."/>
            <person name="Oyaizu H."/>
        </authorList>
    </citation>
    <scope>NUCLEOTIDE SEQUENCE [LARGE SCALE GENOMIC DNA]</scope>
    <source>
        <strain evidence="3">ATCC 43989 / DSM 5975 / JCM 20966 / LMG 6465 / NBRC 14845 / NCIMB 13405 / ORS 571</strain>
    </source>
</reference>
<reference evidence="2 3" key="6">
    <citation type="journal article" date="2011" name="Appl. Environ. Microbiol.">
        <title>Involvement of the azorhizobial chromosome partition gene (parA) in the onset of bacteroid differentiation during Sesbania rostrata stem nodule development.</title>
        <authorList>
            <person name="Liu CT."/>
            <person name="Lee KB."/>
            <person name="Wang YS."/>
            <person name="Peng MH."/>
            <person name="Lee KT."/>
            <person name="Suzuki S."/>
            <person name="Suzuki T."/>
            <person name="Oyaizu H."/>
        </authorList>
    </citation>
    <scope>NUCLEOTIDE SEQUENCE [LARGE SCALE GENOMIC DNA]</scope>
    <source>
        <strain evidence="3">ATCC 43989 / DSM 5975 / JCM 20966 / LMG 6465 / NBRC 14845 / NCIMB 13405 / ORS 571</strain>
    </source>
</reference>
<accession>A8IEN1</accession>
<reference evidence="3" key="2">
    <citation type="submission" date="2007-04" db="EMBL/GenBank/DDBJ databases">
        <title>Complete genome sequence of the nitrogen-fixing bacterium Azorhizobium caulinodans ORS571.</title>
        <authorList>
            <person name="Lee K.B."/>
            <person name="Backer P.D."/>
            <person name="Aono T."/>
            <person name="Liu C.T."/>
            <person name="Suzuki S."/>
            <person name="Suzuki T."/>
            <person name="Kaneko T."/>
            <person name="Yamada M."/>
            <person name="Tabata S."/>
            <person name="Kupfer D.M."/>
            <person name="Najar F.Z."/>
            <person name="Wiley G.B."/>
            <person name="Roe B."/>
            <person name="Binnewies T."/>
            <person name="Ussery D."/>
            <person name="Vereecke D."/>
            <person name="Gevers D."/>
            <person name="Holsters M."/>
            <person name="Oyaizu H."/>
        </authorList>
    </citation>
    <scope>NUCLEOTIDE SEQUENCE [LARGE SCALE GENOMIC DNA]</scope>
    <source>
        <strain evidence="3">ATCC 43989 / DSM 5975 / JCM 20966 / LMG 6465 / NBRC 14845 / NCIMB 13405 / ORS 571</strain>
    </source>
</reference>
<evidence type="ECO:0000313" key="2">
    <source>
        <dbReference type="EMBL" id="BAF89511.1"/>
    </source>
</evidence>
<dbReference type="AlphaFoldDB" id="A8IEN1"/>
<gene>
    <name evidence="2" type="ordered locus">AZC_3513</name>
</gene>
<dbReference type="Pfam" id="PF22302">
    <property type="entry name" value="DUF6968"/>
    <property type="match status" value="1"/>
</dbReference>
<evidence type="ECO:0000259" key="1">
    <source>
        <dbReference type="Pfam" id="PF22302"/>
    </source>
</evidence>
<reference evidence="2 3" key="4">
    <citation type="journal article" date="2009" name="Appl. Environ. Microbiol.">
        <title>Comparative genome-wide transcriptional profiling of Azorhizobium caulinodans ORS571 grown under free-living and symbiotic conditions.</title>
        <authorList>
            <person name="Tsukada S."/>
            <person name="Aono T."/>
            <person name="Akiba N."/>
            <person name="Lee KB."/>
            <person name="Liu CT."/>
            <person name="Toyazaki H."/>
            <person name="Oyaizu H."/>
        </authorList>
    </citation>
    <scope>NUCLEOTIDE SEQUENCE [LARGE SCALE GENOMIC DNA]</scope>
    <source>
        <strain evidence="3">ATCC 43989 / DSM 5975 / JCM 20966 / LMG 6465 / NBRC 14845 / NCIMB 13405 / ORS 571</strain>
    </source>
</reference>
<proteinExistence type="predicted"/>
<reference evidence="2 3" key="5">
    <citation type="journal article" date="2010" name="Appl. Environ. Microbiol.">
        <title>phrR-like gene praR of Azorhizobium caulinodans ORS571 is essential for symbiosis with Sesbania rostrata and is involved in expression of reb genes.</title>
        <authorList>
            <person name="Akiba N."/>
            <person name="Aono T."/>
            <person name="Toyazaki H."/>
            <person name="Sato S."/>
            <person name="Oyaizu H."/>
        </authorList>
    </citation>
    <scope>NUCLEOTIDE SEQUENCE [LARGE SCALE GENOMIC DNA]</scope>
    <source>
        <strain evidence="3">ATCC 43989 / DSM 5975 / JCM 20966 / LMG 6465 / NBRC 14845 / NCIMB 13405 / ORS 571</strain>
    </source>
</reference>
<feature type="domain" description="DUF6968" evidence="1">
    <location>
        <begin position="7"/>
        <end position="98"/>
    </location>
</feature>